<evidence type="ECO:0000313" key="2">
    <source>
        <dbReference type="EMBL" id="SHE56784.1"/>
    </source>
</evidence>
<dbReference type="OrthoDB" id="1431064at2"/>
<evidence type="ECO:0000259" key="1">
    <source>
        <dbReference type="Pfam" id="PF12867"/>
    </source>
</evidence>
<evidence type="ECO:0000313" key="3">
    <source>
        <dbReference type="Proteomes" id="UP000184048"/>
    </source>
</evidence>
<dbReference type="InterPro" id="IPR034660">
    <property type="entry name" value="DinB/YfiT-like"/>
</dbReference>
<protein>
    <submittedName>
        <fullName evidence="2">DinB superfamily protein</fullName>
    </submittedName>
</protein>
<gene>
    <name evidence="2" type="ORF">SAMN02745131_00677</name>
</gene>
<keyword evidence="3" id="KW-1185">Reference proteome</keyword>
<reference evidence="2 3" key="1">
    <citation type="submission" date="2016-11" db="EMBL/GenBank/DDBJ databases">
        <authorList>
            <person name="Jaros S."/>
            <person name="Januszkiewicz K."/>
            <person name="Wedrychowicz H."/>
        </authorList>
    </citation>
    <scope>NUCLEOTIDE SEQUENCE [LARGE SCALE GENOMIC DNA]</scope>
    <source>
        <strain evidence="2 3">DSM 18119</strain>
    </source>
</reference>
<dbReference type="SUPFAM" id="SSF109854">
    <property type="entry name" value="DinB/YfiT-like putative metalloenzymes"/>
    <property type="match status" value="1"/>
</dbReference>
<proteinExistence type="predicted"/>
<sequence length="189" mass="21644">MPGSLKNWQENNLYLNGMIAQTPWIERTFNFDFPLGLFPVIFSRLEGSIFRLHSLLLNADEDLCSINDKGWSVKEHTGHLSDLEGLWKKRLEDFMSNKAILTPADINNPGTKEARHNEKTLEQLLSQFTLKRQGMLESVYNADTALLSRTSVHPRLNIPMRFIDALYFVAEHDDHHISAISTLLRKPVG</sequence>
<dbReference type="RefSeq" id="WP_084079780.1">
    <property type="nucleotide sequence ID" value="NZ_FQUU01000002.1"/>
</dbReference>
<dbReference type="STRING" id="1121884.SAMN02745131_00677"/>
<accession>A0A1M4UJE6</accession>
<dbReference type="AlphaFoldDB" id="A0A1M4UJE6"/>
<dbReference type="Proteomes" id="UP000184048">
    <property type="component" value="Unassembled WGS sequence"/>
</dbReference>
<feature type="domain" description="DinB-like" evidence="1">
    <location>
        <begin position="55"/>
        <end position="178"/>
    </location>
</feature>
<organism evidence="2 3">
    <name type="scientific">Flavisolibacter ginsengisoli DSM 18119</name>
    <dbReference type="NCBI Taxonomy" id="1121884"/>
    <lineage>
        <taxon>Bacteria</taxon>
        <taxon>Pseudomonadati</taxon>
        <taxon>Bacteroidota</taxon>
        <taxon>Chitinophagia</taxon>
        <taxon>Chitinophagales</taxon>
        <taxon>Chitinophagaceae</taxon>
        <taxon>Flavisolibacter</taxon>
    </lineage>
</organism>
<name>A0A1M4UJE6_9BACT</name>
<dbReference type="Gene3D" id="1.20.120.450">
    <property type="entry name" value="dinb family like domain"/>
    <property type="match status" value="1"/>
</dbReference>
<dbReference type="Pfam" id="PF12867">
    <property type="entry name" value="DinB_2"/>
    <property type="match status" value="1"/>
</dbReference>
<dbReference type="InterPro" id="IPR024775">
    <property type="entry name" value="DinB-like"/>
</dbReference>
<dbReference type="EMBL" id="FQUU01000002">
    <property type="protein sequence ID" value="SHE56784.1"/>
    <property type="molecule type" value="Genomic_DNA"/>
</dbReference>